<evidence type="ECO:0000256" key="1">
    <source>
        <dbReference type="SAM" id="MobiDB-lite"/>
    </source>
</evidence>
<proteinExistence type="predicted"/>
<reference evidence="2 3" key="1">
    <citation type="submission" date="2021-01" db="EMBL/GenBank/DDBJ databases">
        <title>Whole genome shotgun sequence of Planobispora siamensis NBRC 107568.</title>
        <authorList>
            <person name="Komaki H."/>
            <person name="Tamura T."/>
        </authorList>
    </citation>
    <scope>NUCLEOTIDE SEQUENCE [LARGE SCALE GENOMIC DNA]</scope>
    <source>
        <strain evidence="2 3">NBRC 107568</strain>
    </source>
</reference>
<evidence type="ECO:0000313" key="3">
    <source>
        <dbReference type="Proteomes" id="UP000619788"/>
    </source>
</evidence>
<dbReference type="AlphaFoldDB" id="A0A8J3SSJ3"/>
<gene>
    <name evidence="2" type="ORF">Psi01_82440</name>
</gene>
<accession>A0A8J3SSJ3</accession>
<feature type="compositionally biased region" description="Low complexity" evidence="1">
    <location>
        <begin position="175"/>
        <end position="184"/>
    </location>
</feature>
<protein>
    <submittedName>
        <fullName evidence="2">Uncharacterized protein</fullName>
    </submittedName>
</protein>
<comment type="caution">
    <text evidence="2">The sequence shown here is derived from an EMBL/GenBank/DDBJ whole genome shotgun (WGS) entry which is preliminary data.</text>
</comment>
<dbReference type="Proteomes" id="UP000619788">
    <property type="component" value="Unassembled WGS sequence"/>
</dbReference>
<evidence type="ECO:0000313" key="2">
    <source>
        <dbReference type="EMBL" id="GIH97614.1"/>
    </source>
</evidence>
<keyword evidence="3" id="KW-1185">Reference proteome</keyword>
<dbReference type="RefSeq" id="WP_204069601.1">
    <property type="nucleotide sequence ID" value="NZ_BOOJ01000089.1"/>
</dbReference>
<feature type="region of interest" description="Disordered" evidence="1">
    <location>
        <begin position="175"/>
        <end position="195"/>
    </location>
</feature>
<organism evidence="2 3">
    <name type="scientific">Planobispora siamensis</name>
    <dbReference type="NCBI Taxonomy" id="936338"/>
    <lineage>
        <taxon>Bacteria</taxon>
        <taxon>Bacillati</taxon>
        <taxon>Actinomycetota</taxon>
        <taxon>Actinomycetes</taxon>
        <taxon>Streptosporangiales</taxon>
        <taxon>Streptosporangiaceae</taxon>
        <taxon>Planobispora</taxon>
    </lineage>
</organism>
<sequence length="279" mass="30347">MPVRTIRAVPESEALRRVGEIAARRARCHDPDLETLSDEPLEAVAYVLERRRVPEAVLRCDVTDALVLLEYVRRAVPALPGRLDRLEYRLLSLGVELGLSLGELAAALGLRSRQAVQHRLLRHAAAERGAPRSEVAERTARRAESRERAWLDRNAPALLECTRRLLGHRDLLSPPAADPGAAGSVTGGGAGHGAGEDAVRELAEAFDELAESLARVPADRRDPAHTTRVRHLAARLRLLLADLRAHPAAGLRARPAVRDLLERTARLAAAHQAASSGDR</sequence>
<dbReference type="EMBL" id="BOOJ01000089">
    <property type="protein sequence ID" value="GIH97614.1"/>
    <property type="molecule type" value="Genomic_DNA"/>
</dbReference>
<name>A0A8J3SSJ3_9ACTN</name>